<dbReference type="EMBL" id="CP011859">
    <property type="protein sequence ID" value="AQY22384.1"/>
    <property type="molecule type" value="Genomic_DNA"/>
</dbReference>
<reference evidence="1 2" key="1">
    <citation type="submission" date="2015-06" db="EMBL/GenBank/DDBJ databases">
        <title>R. anatipestifer strain HXb2 is the most virulent strain so far, and the genome sequence would help us uncover the pathogenesis.</title>
        <authorList>
            <person name="Hu Q."/>
            <person name="Qi J."/>
            <person name="Bo H."/>
            <person name="Liu G."/>
            <person name="Tao M."/>
            <person name="Ding Y."/>
            <person name="Xue Y."/>
        </authorList>
    </citation>
    <scope>NUCLEOTIDE SEQUENCE [LARGE SCALE GENOMIC DNA]</scope>
    <source>
        <strain evidence="1 2">HXb2</strain>
    </source>
</reference>
<protein>
    <submittedName>
        <fullName evidence="1">Uncharacterized protein</fullName>
    </submittedName>
</protein>
<gene>
    <name evidence="1" type="ORF">AB406_1438</name>
</gene>
<dbReference type="Proteomes" id="UP000189883">
    <property type="component" value="Chromosome"/>
</dbReference>
<name>A0A1S7DTE2_RIEAN</name>
<dbReference type="RefSeq" id="WP_079207565.1">
    <property type="nucleotide sequence ID" value="NZ_CP011859.1"/>
</dbReference>
<sequence>MKTENPELIVFQEDEIALRYPYLSETKNLPSDIAVKSYEFDLEDVRNEFHIIGGNPRLQTVLYKHPYQENTYINGDIDNIESFFLKEKLNLYMDFGRLLGAKSINVKVTSFKSEEREMDASGEVKYKVVNIDSSYKKEEEKKLTSTIEISKEYEKSDNFNLCNNIDELKKRIDNLNLYHETELVSLVRERDSRDGGVFNSKTRVKSTITSEYRRASEFAFNLAATPVFELNSKVKNSVKNVNEIEVDIEFIF</sequence>
<accession>A0A1S7DTE2</accession>
<dbReference type="AlphaFoldDB" id="A0A1S7DTE2"/>
<evidence type="ECO:0000313" key="1">
    <source>
        <dbReference type="EMBL" id="AQY22384.1"/>
    </source>
</evidence>
<proteinExistence type="predicted"/>
<evidence type="ECO:0000313" key="2">
    <source>
        <dbReference type="Proteomes" id="UP000189883"/>
    </source>
</evidence>
<organism evidence="1 2">
    <name type="scientific">Riemerella anatipestifer</name>
    <name type="common">Moraxella anatipestifer</name>
    <dbReference type="NCBI Taxonomy" id="34085"/>
    <lineage>
        <taxon>Bacteria</taxon>
        <taxon>Pseudomonadati</taxon>
        <taxon>Bacteroidota</taxon>
        <taxon>Flavobacteriia</taxon>
        <taxon>Flavobacteriales</taxon>
        <taxon>Weeksellaceae</taxon>
        <taxon>Riemerella</taxon>
    </lineage>
</organism>